<dbReference type="AlphaFoldDB" id="A0A0H4QE95"/>
<dbReference type="Gene3D" id="3.40.33.10">
    <property type="entry name" value="CAP"/>
    <property type="match status" value="1"/>
</dbReference>
<dbReference type="PANTHER" id="PTHR31157">
    <property type="entry name" value="SCP DOMAIN-CONTAINING PROTEIN"/>
    <property type="match status" value="1"/>
</dbReference>
<organism evidence="3 4">
    <name type="scientific">Companilactobacillus ginsenosidimutans</name>
    <dbReference type="NCBI Taxonomy" id="1007676"/>
    <lineage>
        <taxon>Bacteria</taxon>
        <taxon>Bacillati</taxon>
        <taxon>Bacillota</taxon>
        <taxon>Bacilli</taxon>
        <taxon>Lactobacillales</taxon>
        <taxon>Lactobacillaceae</taxon>
        <taxon>Companilactobacillus</taxon>
    </lineage>
</organism>
<reference evidence="4" key="1">
    <citation type="submission" date="2015-07" db="EMBL/GenBank/DDBJ databases">
        <title>Lactobacillus ginsenosidimutans/EMML 3141/ whole genome sequencing.</title>
        <authorList>
            <person name="Kim M.K."/>
            <person name="Im W.-T."/>
            <person name="Srinivasan S."/>
            <person name="Lee J.-J."/>
        </authorList>
    </citation>
    <scope>NUCLEOTIDE SEQUENCE [LARGE SCALE GENOMIC DNA]</scope>
    <source>
        <strain evidence="4">EMML 3041</strain>
    </source>
</reference>
<dbReference type="PATRIC" id="fig|1007676.4.peg.209"/>
<gene>
    <name evidence="3" type="ORF">ABM34_00995</name>
</gene>
<name>A0A0H4QE95_9LACO</name>
<dbReference type="RefSeq" id="WP_048702537.1">
    <property type="nucleotide sequence ID" value="NZ_CP012034.1"/>
</dbReference>
<feature type="chain" id="PRO_5039551931" description="SCP domain-containing protein" evidence="1">
    <location>
        <begin position="24"/>
        <end position="296"/>
    </location>
</feature>
<keyword evidence="4" id="KW-1185">Reference proteome</keyword>
<dbReference type="PANTHER" id="PTHR31157:SF1">
    <property type="entry name" value="SCP DOMAIN-CONTAINING PROTEIN"/>
    <property type="match status" value="1"/>
</dbReference>
<evidence type="ECO:0000256" key="1">
    <source>
        <dbReference type="SAM" id="SignalP"/>
    </source>
</evidence>
<keyword evidence="1" id="KW-0732">Signal</keyword>
<dbReference type="SUPFAM" id="SSF55797">
    <property type="entry name" value="PR-1-like"/>
    <property type="match status" value="1"/>
</dbReference>
<dbReference type="EMBL" id="CP012034">
    <property type="protein sequence ID" value="AKP66262.1"/>
    <property type="molecule type" value="Genomic_DNA"/>
</dbReference>
<dbReference type="OrthoDB" id="2325057at2"/>
<proteinExistence type="predicted"/>
<evidence type="ECO:0000313" key="3">
    <source>
        <dbReference type="EMBL" id="AKP66262.1"/>
    </source>
</evidence>
<evidence type="ECO:0000313" key="4">
    <source>
        <dbReference type="Proteomes" id="UP000036106"/>
    </source>
</evidence>
<feature type="domain" description="SCP" evidence="2">
    <location>
        <begin position="55"/>
        <end position="176"/>
    </location>
</feature>
<dbReference type="STRING" id="1007676.ABM34_00995"/>
<sequence length="296" mass="32250">MKKRIKFAVLASAILLLGTPVVSSNVMLDVSPVETAQAATNSQTEAVTKAIKTELNNLRGQNNLGSLSGVYELTKMAQSRADHLANINSLDEHAGYNYQSGAPYVGVAGENIGYWYNSRITDPTEIAKQIIEDLYDDSGVATYGHRKNMLNPYFKHVGVAVSVNPSNGYLFYAQDFGSTTTEVGDNYNGAKAYSDYTRMQGLSNQYPSTYHQTSSTTANTNSGIFNGAKKINSVVTTTALTPLYSSPSGGKKSNRALAPNSGWYTDQVFTDQYGNNWYRVSTSEWAPINHANIQNI</sequence>
<dbReference type="CDD" id="cd05379">
    <property type="entry name" value="CAP_bacterial"/>
    <property type="match status" value="1"/>
</dbReference>
<dbReference type="Proteomes" id="UP000036106">
    <property type="component" value="Chromosome"/>
</dbReference>
<dbReference type="InterPro" id="IPR035940">
    <property type="entry name" value="CAP_sf"/>
</dbReference>
<dbReference type="Pfam" id="PF00188">
    <property type="entry name" value="CAP"/>
    <property type="match status" value="1"/>
</dbReference>
<protein>
    <recommendedName>
        <fullName evidence="2">SCP domain-containing protein</fullName>
    </recommendedName>
</protein>
<accession>A0A0H4QE95</accession>
<evidence type="ECO:0000259" key="2">
    <source>
        <dbReference type="Pfam" id="PF00188"/>
    </source>
</evidence>
<feature type="signal peptide" evidence="1">
    <location>
        <begin position="1"/>
        <end position="23"/>
    </location>
</feature>
<dbReference type="KEGG" id="lgn:ABM34_00995"/>
<dbReference type="InterPro" id="IPR014044">
    <property type="entry name" value="CAP_dom"/>
</dbReference>